<accession>A0ABS6XU63</accession>
<proteinExistence type="predicted"/>
<evidence type="ECO:0008006" key="4">
    <source>
        <dbReference type="Google" id="ProtNLM"/>
    </source>
</evidence>
<feature type="transmembrane region" description="Helical" evidence="1">
    <location>
        <begin position="153"/>
        <end position="173"/>
    </location>
</feature>
<reference evidence="2 3" key="1">
    <citation type="submission" date="2021-07" db="EMBL/GenBank/DDBJ databases">
        <title>Flavobacterium sp. nov. isolated from sediment on the Taihu Lake.</title>
        <authorList>
            <person name="Qu J.-H."/>
        </authorList>
    </citation>
    <scope>NUCLEOTIDE SEQUENCE [LARGE SCALE GENOMIC DNA]</scope>
    <source>
        <strain evidence="2 3">NAS39</strain>
    </source>
</reference>
<keyword evidence="1" id="KW-1133">Transmembrane helix</keyword>
<sequence length="217" mass="24797">MKAIKNLIVGFIVSFLGSLPLGYLNIIGVEVLSKLGINALVSYLLGVIVIEAVVIYFTVIFSNQLAENKKLMKSIDFFAVFFLLLIAYVFYAYSNQTTQEHNYLEDYIQYSPFLIGFVLCGLNFLQIPFWMGWNLYLMNAKHISLSKKLKFHYIFGTLLGAFFGMLAVIVLLDSLSQKILNYSKIIIPIVIPLFFVVLACFQARKVYKKYLKKTATF</sequence>
<dbReference type="EMBL" id="JAHWYN010000005">
    <property type="protein sequence ID" value="MBW4360223.1"/>
    <property type="molecule type" value="Genomic_DNA"/>
</dbReference>
<feature type="transmembrane region" description="Helical" evidence="1">
    <location>
        <begin position="74"/>
        <end position="93"/>
    </location>
</feature>
<feature type="transmembrane region" description="Helical" evidence="1">
    <location>
        <begin position="113"/>
        <end position="133"/>
    </location>
</feature>
<name>A0ABS6XU63_9FLAO</name>
<feature type="transmembrane region" description="Helical" evidence="1">
    <location>
        <begin position="40"/>
        <end position="62"/>
    </location>
</feature>
<gene>
    <name evidence="2" type="ORF">KZH69_06975</name>
</gene>
<feature type="transmembrane region" description="Helical" evidence="1">
    <location>
        <begin position="7"/>
        <end position="28"/>
    </location>
</feature>
<dbReference type="RefSeq" id="WP_219316738.1">
    <property type="nucleotide sequence ID" value="NZ_JAHWYN010000005.1"/>
</dbReference>
<keyword evidence="3" id="KW-1185">Reference proteome</keyword>
<feature type="transmembrane region" description="Helical" evidence="1">
    <location>
        <begin position="185"/>
        <end position="203"/>
    </location>
</feature>
<evidence type="ECO:0000256" key="1">
    <source>
        <dbReference type="SAM" id="Phobius"/>
    </source>
</evidence>
<keyword evidence="1" id="KW-0472">Membrane</keyword>
<comment type="caution">
    <text evidence="2">The sequence shown here is derived from an EMBL/GenBank/DDBJ whole genome shotgun (WGS) entry which is preliminary data.</text>
</comment>
<evidence type="ECO:0000313" key="2">
    <source>
        <dbReference type="EMBL" id="MBW4360223.1"/>
    </source>
</evidence>
<organism evidence="2 3">
    <name type="scientific">Flavobacterium taihuense</name>
    <dbReference type="NCBI Taxonomy" id="2857508"/>
    <lineage>
        <taxon>Bacteria</taxon>
        <taxon>Pseudomonadati</taxon>
        <taxon>Bacteroidota</taxon>
        <taxon>Flavobacteriia</taxon>
        <taxon>Flavobacteriales</taxon>
        <taxon>Flavobacteriaceae</taxon>
        <taxon>Flavobacterium</taxon>
    </lineage>
</organism>
<keyword evidence="1" id="KW-0812">Transmembrane</keyword>
<evidence type="ECO:0000313" key="3">
    <source>
        <dbReference type="Proteomes" id="UP000812031"/>
    </source>
</evidence>
<dbReference type="Proteomes" id="UP000812031">
    <property type="component" value="Unassembled WGS sequence"/>
</dbReference>
<protein>
    <recommendedName>
        <fullName evidence="4">LysE type translocator</fullName>
    </recommendedName>
</protein>